<evidence type="ECO:0000313" key="3">
    <source>
        <dbReference type="Proteomes" id="UP000003448"/>
    </source>
</evidence>
<dbReference type="Proteomes" id="UP000003448">
    <property type="component" value="Unassembled WGS sequence"/>
</dbReference>
<keyword evidence="3" id="KW-1185">Reference proteome</keyword>
<gene>
    <name evidence="2" type="ORF">MILUP08_40723</name>
</gene>
<evidence type="ECO:0000313" key="2">
    <source>
        <dbReference type="EMBL" id="CCH15812.1"/>
    </source>
</evidence>
<reference evidence="3" key="1">
    <citation type="journal article" date="2012" name="J. Bacteriol.">
        <title>Genome Sequence of Micromonospora lupini Lupac 08, Isolated from Root Nodules of Lupinus angustifolius.</title>
        <authorList>
            <person name="Alonso-Vega P."/>
            <person name="Normand P."/>
            <person name="Bacigalupe R."/>
            <person name="Pujic P."/>
            <person name="Lajus A."/>
            <person name="Vallenet D."/>
            <person name="Carro L."/>
            <person name="Coll P."/>
            <person name="Trujillo M.E."/>
        </authorList>
    </citation>
    <scope>NUCLEOTIDE SEQUENCE [LARGE SCALE GENOMIC DNA]</scope>
    <source>
        <strain evidence="3">Lupac 08</strain>
    </source>
</reference>
<sequence>MHAAGGRKTFTRPAPVIRGSLNQTAPRRRARNPAGHSTASVKINWSRRETRRVVSSRGHPGSIRATSG</sequence>
<protein>
    <submittedName>
        <fullName evidence="2">Uncharacterized protein</fullName>
    </submittedName>
</protein>
<evidence type="ECO:0000256" key="1">
    <source>
        <dbReference type="SAM" id="MobiDB-lite"/>
    </source>
</evidence>
<dbReference type="EMBL" id="CAIE01000010">
    <property type="protein sequence ID" value="CCH15812.1"/>
    <property type="molecule type" value="Genomic_DNA"/>
</dbReference>
<name>I0KW65_9ACTN</name>
<comment type="caution">
    <text evidence="2">The sequence shown here is derived from an EMBL/GenBank/DDBJ whole genome shotgun (WGS) entry which is preliminary data.</text>
</comment>
<organism evidence="2 3">
    <name type="scientific">Micromonospora lupini str. Lupac 08</name>
    <dbReference type="NCBI Taxonomy" id="1150864"/>
    <lineage>
        <taxon>Bacteria</taxon>
        <taxon>Bacillati</taxon>
        <taxon>Actinomycetota</taxon>
        <taxon>Actinomycetes</taxon>
        <taxon>Micromonosporales</taxon>
        <taxon>Micromonosporaceae</taxon>
        <taxon>Micromonospora</taxon>
    </lineage>
</organism>
<accession>I0KW65</accession>
<proteinExistence type="predicted"/>
<feature type="region of interest" description="Disordered" evidence="1">
    <location>
        <begin position="1"/>
        <end position="68"/>
    </location>
</feature>
<dbReference type="AlphaFoldDB" id="I0KW65"/>